<organism evidence="5 6">
    <name type="scientific">Actinomadura darangshiensis</name>
    <dbReference type="NCBI Taxonomy" id="705336"/>
    <lineage>
        <taxon>Bacteria</taxon>
        <taxon>Bacillati</taxon>
        <taxon>Actinomycetota</taxon>
        <taxon>Actinomycetes</taxon>
        <taxon>Streptosporangiales</taxon>
        <taxon>Thermomonosporaceae</taxon>
        <taxon>Actinomadura</taxon>
    </lineage>
</organism>
<dbReference type="GO" id="GO:0016042">
    <property type="term" value="P:lipid catabolic process"/>
    <property type="evidence" value="ECO:0007669"/>
    <property type="project" value="UniProtKB-UniRule"/>
</dbReference>
<reference evidence="5 6" key="1">
    <citation type="submission" date="2019-03" db="EMBL/GenBank/DDBJ databases">
        <title>Draft genome sequences of novel Actinobacteria.</title>
        <authorList>
            <person name="Sahin N."/>
            <person name="Ay H."/>
            <person name="Saygin H."/>
        </authorList>
    </citation>
    <scope>NUCLEOTIDE SEQUENCE [LARGE SCALE GENOMIC DNA]</scope>
    <source>
        <strain evidence="5 6">DSM 45941</strain>
    </source>
</reference>
<evidence type="ECO:0000259" key="4">
    <source>
        <dbReference type="PROSITE" id="PS51635"/>
    </source>
</evidence>
<dbReference type="AlphaFoldDB" id="A0A4R5BEA5"/>
<feature type="active site" description="Nucleophile" evidence="2">
    <location>
        <position position="128"/>
    </location>
</feature>
<dbReference type="PROSITE" id="PS51635">
    <property type="entry name" value="PNPLA"/>
    <property type="match status" value="1"/>
</dbReference>
<dbReference type="Gene3D" id="3.40.1090.10">
    <property type="entry name" value="Cytosolic phospholipase A2 catalytic domain"/>
    <property type="match status" value="2"/>
</dbReference>
<dbReference type="PANTHER" id="PTHR46394">
    <property type="entry name" value="ANNEXIN"/>
    <property type="match status" value="1"/>
</dbReference>
<keyword evidence="1 2" id="KW-0443">Lipid metabolism</keyword>
<accession>A0A4R5BEA5</accession>
<feature type="active site" description="Proton acceptor" evidence="2">
    <location>
        <position position="282"/>
    </location>
</feature>
<dbReference type="InterPro" id="IPR016035">
    <property type="entry name" value="Acyl_Trfase/lysoPLipase"/>
</dbReference>
<dbReference type="GO" id="GO:0016787">
    <property type="term" value="F:hydrolase activity"/>
    <property type="evidence" value="ECO:0007669"/>
    <property type="project" value="UniProtKB-UniRule"/>
</dbReference>
<gene>
    <name evidence="5" type="ORF">E1293_14380</name>
</gene>
<feature type="short sequence motif" description="GXGXXG" evidence="2">
    <location>
        <begin position="96"/>
        <end position="101"/>
    </location>
</feature>
<dbReference type="OrthoDB" id="9770965at2"/>
<keyword evidence="2" id="KW-0378">Hydrolase</keyword>
<comment type="caution">
    <text evidence="5">The sequence shown here is derived from an EMBL/GenBank/DDBJ whole genome shotgun (WGS) entry which is preliminary data.</text>
</comment>
<proteinExistence type="predicted"/>
<feature type="short sequence motif" description="DGA/G" evidence="2">
    <location>
        <begin position="282"/>
        <end position="284"/>
    </location>
</feature>
<sequence length="419" mass="46109">MAVRKITPAVPSVNYLHRLSRGGRDDLRPATQDHLAKSFGRANRRMILRASLIGRRRTGSRRESRFSRSRGETAWNEGRSMDSAAGPPRADLVLEGGGVKGIALVGAIAEMEARGYRPGAPARVAGTSAGAIVGSLLAAGMPVPDMVRVMRELDYRPFQDGSRFALVRGVSLLATLGLHRGDVLHRWIAARLKECGVETFGQLKLHDPDSALPPRHAYKLVVVVSDVSSGRMVYLPWEYERYGLNADDQSVADAVRASASIPVFFRPCRICRGDGKKCVLVDGGMLSNYPITIFDREDREPRWPTFGVKLSARTPPGGLFQPWHGVRGPIGYGRALVSTMAEAHDRARMDEPSIVARTMFARTDDVLATDFDLGAAARDRLYVAGRDAAARFLDHWDHRDYLARYRMPVPRPRSGAAVD</sequence>
<evidence type="ECO:0000313" key="6">
    <source>
        <dbReference type="Proteomes" id="UP000295578"/>
    </source>
</evidence>
<dbReference type="Pfam" id="PF01734">
    <property type="entry name" value="Patatin"/>
    <property type="match status" value="1"/>
</dbReference>
<feature type="region of interest" description="Disordered" evidence="3">
    <location>
        <begin position="55"/>
        <end position="87"/>
    </location>
</feature>
<dbReference type="EMBL" id="SMKY01000052">
    <property type="protein sequence ID" value="TDD83603.1"/>
    <property type="molecule type" value="Genomic_DNA"/>
</dbReference>
<evidence type="ECO:0000256" key="1">
    <source>
        <dbReference type="ARBA" id="ARBA00023098"/>
    </source>
</evidence>
<feature type="domain" description="PNPLA" evidence="4">
    <location>
        <begin position="92"/>
        <end position="295"/>
    </location>
</feature>
<dbReference type="Proteomes" id="UP000295578">
    <property type="component" value="Unassembled WGS sequence"/>
</dbReference>
<dbReference type="InterPro" id="IPR052580">
    <property type="entry name" value="Lipid_Hydrolase"/>
</dbReference>
<evidence type="ECO:0000256" key="2">
    <source>
        <dbReference type="PROSITE-ProRule" id="PRU01161"/>
    </source>
</evidence>
<feature type="short sequence motif" description="GXSXG" evidence="2">
    <location>
        <begin position="126"/>
        <end position="130"/>
    </location>
</feature>
<keyword evidence="2" id="KW-0442">Lipid degradation</keyword>
<dbReference type="SUPFAM" id="SSF52151">
    <property type="entry name" value="FabD/lysophospholipase-like"/>
    <property type="match status" value="1"/>
</dbReference>
<dbReference type="PANTHER" id="PTHR46394:SF1">
    <property type="entry name" value="PNPLA DOMAIN-CONTAINING PROTEIN"/>
    <property type="match status" value="1"/>
</dbReference>
<feature type="compositionally biased region" description="Basic and acidic residues" evidence="3">
    <location>
        <begin position="60"/>
        <end position="71"/>
    </location>
</feature>
<name>A0A4R5BEA5_9ACTN</name>
<dbReference type="CDD" id="cd07207">
    <property type="entry name" value="Pat_ExoU_VipD_like"/>
    <property type="match status" value="1"/>
</dbReference>
<keyword evidence="6" id="KW-1185">Reference proteome</keyword>
<evidence type="ECO:0000256" key="3">
    <source>
        <dbReference type="SAM" id="MobiDB-lite"/>
    </source>
</evidence>
<protein>
    <submittedName>
        <fullName evidence="5">Esterase</fullName>
    </submittedName>
</protein>
<dbReference type="InterPro" id="IPR002641">
    <property type="entry name" value="PNPLA_dom"/>
</dbReference>
<evidence type="ECO:0000313" key="5">
    <source>
        <dbReference type="EMBL" id="TDD83603.1"/>
    </source>
</evidence>